<dbReference type="GO" id="GO:0016432">
    <property type="term" value="F:tRNA-uridine aminocarboxypropyltransferase activity"/>
    <property type="evidence" value="ECO:0007669"/>
    <property type="project" value="UniProtKB-EC"/>
</dbReference>
<dbReference type="InterPro" id="IPR005636">
    <property type="entry name" value="DTW"/>
</dbReference>
<evidence type="ECO:0000256" key="4">
    <source>
        <dbReference type="ARBA" id="ARBA00022694"/>
    </source>
</evidence>
<reference evidence="9" key="2">
    <citation type="submission" date="2025-08" db="UniProtKB">
        <authorList>
            <consortium name="RefSeq"/>
        </authorList>
    </citation>
    <scope>IDENTIFICATION</scope>
    <source>
        <tissue evidence="9">Leaf</tissue>
    </source>
</reference>
<dbReference type="Pfam" id="PF03942">
    <property type="entry name" value="DTW"/>
    <property type="match status" value="2"/>
</dbReference>
<dbReference type="PANTHER" id="PTHR21392">
    <property type="entry name" value="TRNA-URIDINE AMINOCARBOXYPROPYLTRANSFERASE 2"/>
    <property type="match status" value="1"/>
</dbReference>
<accession>A0A1S3ZNC1</accession>
<evidence type="ECO:0000256" key="2">
    <source>
        <dbReference type="ARBA" id="ARBA00022679"/>
    </source>
</evidence>
<evidence type="ECO:0000256" key="3">
    <source>
        <dbReference type="ARBA" id="ARBA00022691"/>
    </source>
</evidence>
<sequence length="337" mass="37986">MKLQFKSRVFSLPGGNHFLTRKNPPPFQVHSLPQTLEMVTESGHSKRPMCPSCSKPTRLCLCTRLKIPCLPNSVAVTILQHSLEKKHPLNSTRIASIGLQNLSVISVSDVNYEAQFLIRFLNSNLEIGSHILDEKTPPLIKDSIFDSNADVSFTIEKYGANCPIQNQDLSKLFGSRATIDDIRKGILVKKLQRKPLNGSSEYQELEEFEVAVPLGSVLLFPSENSIGVEDINFEVKNLIVLDGTWAKAKRMYNENPWLKLLPHVKLDVEKLSLYSEVRHQPKAGYLSTIESIVYALKAVGEENSEGLDHLLDVFESMVGDQRRCKDDRLRERLSNCD</sequence>
<dbReference type="AlphaFoldDB" id="A0A1S3ZNC1"/>
<dbReference type="SMART" id="SM01144">
    <property type="entry name" value="DTW"/>
    <property type="match status" value="1"/>
</dbReference>
<gene>
    <name evidence="9" type="primary">LOC107788617</name>
</gene>
<comment type="similarity">
    <text evidence="5">Belongs to the TDD superfamily. DTWD2 family.</text>
</comment>
<proteinExistence type="inferred from homology"/>
<dbReference type="KEGG" id="nta:107788617"/>
<evidence type="ECO:0000313" key="9">
    <source>
        <dbReference type="RefSeq" id="XP_016465794.1"/>
    </source>
</evidence>
<evidence type="ECO:0000256" key="1">
    <source>
        <dbReference type="ARBA" id="ARBA00012386"/>
    </source>
</evidence>
<dbReference type="RefSeq" id="XP_016465794.1">
    <property type="nucleotide sequence ID" value="XM_016610308.1"/>
</dbReference>
<keyword evidence="3" id="KW-0949">S-adenosyl-L-methionine</keyword>
<keyword evidence="8" id="KW-1185">Reference proteome</keyword>
<dbReference type="PaxDb" id="4097-A0A1S3ZNC1"/>
<reference evidence="8" key="1">
    <citation type="journal article" date="2014" name="Nat. Commun.">
        <title>The tobacco genome sequence and its comparison with those of tomato and potato.</title>
        <authorList>
            <person name="Sierro N."/>
            <person name="Battey J.N."/>
            <person name="Ouadi S."/>
            <person name="Bakaher N."/>
            <person name="Bovet L."/>
            <person name="Willig A."/>
            <person name="Goepfert S."/>
            <person name="Peitsch M.C."/>
            <person name="Ivanov N.V."/>
        </authorList>
    </citation>
    <scope>NUCLEOTIDE SEQUENCE [LARGE SCALE GENOMIC DNA]</scope>
</reference>
<dbReference type="EC" id="2.5.1.25" evidence="1"/>
<dbReference type="OMA" id="SCARRDY"/>
<dbReference type="RefSeq" id="XP_016465794.1">
    <property type="nucleotide sequence ID" value="XM_016610308.2"/>
</dbReference>
<evidence type="ECO:0000259" key="7">
    <source>
        <dbReference type="SMART" id="SM01144"/>
    </source>
</evidence>
<dbReference type="OrthoDB" id="408541at2759"/>
<dbReference type="GO" id="GO:0008033">
    <property type="term" value="P:tRNA processing"/>
    <property type="evidence" value="ECO:0007669"/>
    <property type="project" value="UniProtKB-KW"/>
</dbReference>
<dbReference type="STRING" id="4097.A0A1S3ZNC1"/>
<dbReference type="InterPro" id="IPR039262">
    <property type="entry name" value="DTWD2/TAPT"/>
</dbReference>
<dbReference type="GeneID" id="107788617"/>
<organism evidence="8 9">
    <name type="scientific">Nicotiana tabacum</name>
    <name type="common">Common tobacco</name>
    <dbReference type="NCBI Taxonomy" id="4097"/>
    <lineage>
        <taxon>Eukaryota</taxon>
        <taxon>Viridiplantae</taxon>
        <taxon>Streptophyta</taxon>
        <taxon>Embryophyta</taxon>
        <taxon>Tracheophyta</taxon>
        <taxon>Spermatophyta</taxon>
        <taxon>Magnoliopsida</taxon>
        <taxon>eudicotyledons</taxon>
        <taxon>Gunneridae</taxon>
        <taxon>Pentapetalae</taxon>
        <taxon>asterids</taxon>
        <taxon>lamiids</taxon>
        <taxon>Solanales</taxon>
        <taxon>Solanaceae</taxon>
        <taxon>Nicotianoideae</taxon>
        <taxon>Nicotianeae</taxon>
        <taxon>Nicotiana</taxon>
    </lineage>
</organism>
<name>A0A1S3ZNC1_TOBAC</name>
<keyword evidence="4" id="KW-0819">tRNA processing</keyword>
<keyword evidence="2" id="KW-0808">Transferase</keyword>
<protein>
    <recommendedName>
        <fullName evidence="1">tRNA-uridine aminocarboxypropyltransferase</fullName>
        <ecNumber evidence="1">2.5.1.25</ecNumber>
    </recommendedName>
</protein>
<evidence type="ECO:0000256" key="6">
    <source>
        <dbReference type="ARBA" id="ARBA00048718"/>
    </source>
</evidence>
<dbReference type="Proteomes" id="UP000790787">
    <property type="component" value="Chromosome 10"/>
</dbReference>
<evidence type="ECO:0000256" key="5">
    <source>
        <dbReference type="ARBA" id="ARBA00034489"/>
    </source>
</evidence>
<dbReference type="PANTHER" id="PTHR21392:SF0">
    <property type="entry name" value="TRNA-URIDINE AMINOCARBOXYPROPYLTRANSFERASE 2"/>
    <property type="match status" value="1"/>
</dbReference>
<feature type="domain" description="DTW" evidence="7">
    <location>
        <begin position="46"/>
        <end position="326"/>
    </location>
</feature>
<evidence type="ECO:0000313" key="8">
    <source>
        <dbReference type="Proteomes" id="UP000790787"/>
    </source>
</evidence>
<comment type="catalytic activity">
    <reaction evidence="6">
        <text>a uridine in tRNA + S-adenosyl-L-methionine = a 3-[(3S)-3-amino-3-carboxypropyl]uridine in tRNA + S-methyl-5'-thioadenosine + H(+)</text>
        <dbReference type="Rhea" id="RHEA:62432"/>
        <dbReference type="Rhea" id="RHEA-COMP:13339"/>
        <dbReference type="Rhea" id="RHEA-COMP:16092"/>
        <dbReference type="ChEBI" id="CHEBI:15378"/>
        <dbReference type="ChEBI" id="CHEBI:17509"/>
        <dbReference type="ChEBI" id="CHEBI:59789"/>
        <dbReference type="ChEBI" id="CHEBI:65315"/>
        <dbReference type="ChEBI" id="CHEBI:82930"/>
        <dbReference type="EC" id="2.5.1.25"/>
    </reaction>
</comment>